<sequence length="445" mass="51324">MMANLESLDLRGCWNLVEVHQSIGFLNKLYSLDVRNCSKLRHLPHLKLPRLQFLACHVGTSIEKFPNIVGEIPYLWKILFIESPIQELPSLVEYLIGLEWIKIHSCKKLRDLPRSISKLPRLKCLCLWGCTNLGRFPKSSSSSSSRSSGWLASLKRNKTKDMRLSVGFPSLTELDISYCNLAEVDFLESLHCLSMLKFLDLSRNNFVSIPACLTRFTHLQSLGLKDCEGLQQMNANSGGKSFIDNLTMMIPVVYRFCGKMGIRLKVGGRELPKWFSHKTRENEMCFRMPSPKKAKLAGLVIGIVLKLDAFREAPCHDNMIRVNINGRLYEWIQIYPRRVVESDDLMWLLCVPRGNLKGQGETNIGDYFRVSLDFLVKGRIEDGDKFSKRLGVHFVFNNTDDDLRVIRNYCSNYRSCQTQLKKKKKKKKNNKCCQPRQMKMMKNKK</sequence>
<dbReference type="PANTHER" id="PTHR47186:SF63">
    <property type="entry name" value="C-JID DOMAIN-CONTAINING PROTEIN"/>
    <property type="match status" value="1"/>
</dbReference>
<reference evidence="3" key="1">
    <citation type="submission" date="2021-01" db="EMBL/GenBank/DDBJ databases">
        <authorList>
            <person name="Lovell J.T."/>
            <person name="Bentley N."/>
            <person name="Bhattarai G."/>
            <person name="Jenkins J.W."/>
            <person name="Sreedasyam A."/>
            <person name="Alarcon Y."/>
            <person name="Bock C."/>
            <person name="Boston L."/>
            <person name="Carlson J."/>
            <person name="Cervantes K."/>
            <person name="Clermont K."/>
            <person name="Krom N."/>
            <person name="Kubenka K."/>
            <person name="Mamidi S."/>
            <person name="Mattison C."/>
            <person name="Monteros M."/>
            <person name="Pisani C."/>
            <person name="Plott C."/>
            <person name="Rajasekar S."/>
            <person name="Rhein H.S."/>
            <person name="Rohla C."/>
            <person name="Song M."/>
            <person name="Hilaire R.S."/>
            <person name="Shu S."/>
            <person name="Wells L."/>
            <person name="Wang X."/>
            <person name="Webber J."/>
            <person name="Heerema R.J."/>
            <person name="Klein P."/>
            <person name="Conner P."/>
            <person name="Grauke L."/>
            <person name="Grimwood J."/>
            <person name="Schmutz J."/>
            <person name="Randall J.J."/>
        </authorList>
    </citation>
    <scope>NUCLEOTIDE SEQUENCE</scope>
    <source>
        <tissue evidence="3">Leaf</tissue>
    </source>
</reference>
<proteinExistence type="predicted"/>
<accession>A0A922E4N0</accession>
<comment type="caution">
    <text evidence="3">The sequence shown here is derived from an EMBL/GenBank/DDBJ whole genome shotgun (WGS) entry which is preliminary data.</text>
</comment>
<evidence type="ECO:0000313" key="4">
    <source>
        <dbReference type="Proteomes" id="UP000811246"/>
    </source>
</evidence>
<gene>
    <name evidence="3" type="ORF">I3842_09G113000</name>
</gene>
<evidence type="ECO:0000313" key="3">
    <source>
        <dbReference type="EMBL" id="KAG6695741.1"/>
    </source>
</evidence>
<name>A0A922E4N0_CARIL</name>
<evidence type="ECO:0000256" key="1">
    <source>
        <dbReference type="ARBA" id="ARBA00022821"/>
    </source>
</evidence>
<dbReference type="Proteomes" id="UP000811246">
    <property type="component" value="Chromosome 9"/>
</dbReference>
<evidence type="ECO:0000259" key="2">
    <source>
        <dbReference type="Pfam" id="PF23286"/>
    </source>
</evidence>
<dbReference type="AlphaFoldDB" id="A0A922E4N0"/>
<dbReference type="PANTHER" id="PTHR47186">
    <property type="entry name" value="LEUCINE-RICH REPEAT-CONTAINING PROTEIN 57"/>
    <property type="match status" value="1"/>
</dbReference>
<keyword evidence="1" id="KW-0611">Plant defense</keyword>
<protein>
    <recommendedName>
        <fullName evidence="2">Disease resistance protein RPS4B/Roq1-like leucine-rich repeats domain-containing protein</fullName>
    </recommendedName>
</protein>
<organism evidence="3 4">
    <name type="scientific">Carya illinoinensis</name>
    <name type="common">Pecan</name>
    <dbReference type="NCBI Taxonomy" id="32201"/>
    <lineage>
        <taxon>Eukaryota</taxon>
        <taxon>Viridiplantae</taxon>
        <taxon>Streptophyta</taxon>
        <taxon>Embryophyta</taxon>
        <taxon>Tracheophyta</taxon>
        <taxon>Spermatophyta</taxon>
        <taxon>Magnoliopsida</taxon>
        <taxon>eudicotyledons</taxon>
        <taxon>Gunneridae</taxon>
        <taxon>Pentapetalae</taxon>
        <taxon>rosids</taxon>
        <taxon>fabids</taxon>
        <taxon>Fagales</taxon>
        <taxon>Juglandaceae</taxon>
        <taxon>Carya</taxon>
    </lineage>
</organism>
<dbReference type="EMBL" id="CM031833">
    <property type="protein sequence ID" value="KAG6695741.1"/>
    <property type="molecule type" value="Genomic_DNA"/>
</dbReference>
<dbReference type="Pfam" id="PF23286">
    <property type="entry name" value="LRR_13"/>
    <property type="match status" value="1"/>
</dbReference>
<dbReference type="InterPro" id="IPR058546">
    <property type="entry name" value="RPS4B/Roq1-like_LRR"/>
</dbReference>
<feature type="domain" description="Disease resistance protein RPS4B/Roq1-like leucine-rich repeats" evidence="2">
    <location>
        <begin position="48"/>
        <end position="234"/>
    </location>
</feature>